<dbReference type="InterPro" id="IPR036866">
    <property type="entry name" value="RibonucZ/Hydroxyglut_hydro"/>
</dbReference>
<dbReference type="SMART" id="SM00849">
    <property type="entry name" value="Lactamase_B"/>
    <property type="match status" value="1"/>
</dbReference>
<comment type="caution">
    <text evidence="2">The sequence shown here is derived from an EMBL/GenBank/DDBJ whole genome shotgun (WGS) entry which is preliminary data.</text>
</comment>
<dbReference type="CDD" id="cd07721">
    <property type="entry name" value="yflN-like_MBL-fold"/>
    <property type="match status" value="1"/>
</dbReference>
<dbReference type="RefSeq" id="WP_203814797.1">
    <property type="nucleotide sequence ID" value="NZ_BOMY01000074.1"/>
</dbReference>
<name>A0A919P052_9ACTN</name>
<dbReference type="AlphaFoldDB" id="A0A919P052"/>
<protein>
    <submittedName>
        <fullName evidence="2">MBL fold hydrolase</fullName>
    </submittedName>
</protein>
<evidence type="ECO:0000259" key="1">
    <source>
        <dbReference type="SMART" id="SM00849"/>
    </source>
</evidence>
<dbReference type="Gene3D" id="3.60.15.10">
    <property type="entry name" value="Ribonuclease Z/Hydroxyacylglutathione hydrolase-like"/>
    <property type="match status" value="1"/>
</dbReference>
<dbReference type="Proteomes" id="UP000623608">
    <property type="component" value="Unassembled WGS sequence"/>
</dbReference>
<dbReference type="Pfam" id="PF00753">
    <property type="entry name" value="Lactamase_B"/>
    <property type="match status" value="1"/>
</dbReference>
<evidence type="ECO:0000313" key="2">
    <source>
        <dbReference type="EMBL" id="GIF26999.1"/>
    </source>
</evidence>
<reference evidence="2" key="1">
    <citation type="submission" date="2021-01" db="EMBL/GenBank/DDBJ databases">
        <title>Whole genome shotgun sequence of Actinoplanes tereljensis NBRC 105297.</title>
        <authorList>
            <person name="Komaki H."/>
            <person name="Tamura T."/>
        </authorList>
    </citation>
    <scope>NUCLEOTIDE SEQUENCE</scope>
    <source>
        <strain evidence="2">NBRC 105297</strain>
    </source>
</reference>
<gene>
    <name evidence="2" type="ORF">Ate02nite_97290</name>
</gene>
<feature type="domain" description="Metallo-beta-lactamase" evidence="1">
    <location>
        <begin position="15"/>
        <end position="206"/>
    </location>
</feature>
<keyword evidence="3" id="KW-1185">Reference proteome</keyword>
<keyword evidence="2" id="KW-0378">Hydrolase</keyword>
<sequence length="228" mass="24507">MREIVDGVFELGLGFVNVHLVVTDDGVVLVDTGLPRRSKQIERGLHEIRKQIGDVRVVLLTHYHFDHVGNVADLRKRSGARVFAHAADAPVITGAITPPKPSGLLPRLLGRIVTVEPTKIDQLITAEESEPIPGFTAVHTPGHTRGHVSYLLDRAGGVLFAGDTASGSKDGTLVSGPKQVSADPAEQDRSVAKLATHNFEHAVFGHGRAMSGRAVERFREYASALPND</sequence>
<dbReference type="InterPro" id="IPR001279">
    <property type="entry name" value="Metallo-B-lactamas"/>
</dbReference>
<accession>A0A919P052</accession>
<dbReference type="PANTHER" id="PTHR42951:SF17">
    <property type="entry name" value="METALLO-BETA-LACTAMASE DOMAIN-CONTAINING PROTEIN"/>
    <property type="match status" value="1"/>
</dbReference>
<dbReference type="SUPFAM" id="SSF56281">
    <property type="entry name" value="Metallo-hydrolase/oxidoreductase"/>
    <property type="match status" value="1"/>
</dbReference>
<organism evidence="2 3">
    <name type="scientific">Paractinoplanes tereljensis</name>
    <dbReference type="NCBI Taxonomy" id="571912"/>
    <lineage>
        <taxon>Bacteria</taxon>
        <taxon>Bacillati</taxon>
        <taxon>Actinomycetota</taxon>
        <taxon>Actinomycetes</taxon>
        <taxon>Micromonosporales</taxon>
        <taxon>Micromonosporaceae</taxon>
        <taxon>Paractinoplanes</taxon>
    </lineage>
</organism>
<evidence type="ECO:0000313" key="3">
    <source>
        <dbReference type="Proteomes" id="UP000623608"/>
    </source>
</evidence>
<dbReference type="PANTHER" id="PTHR42951">
    <property type="entry name" value="METALLO-BETA-LACTAMASE DOMAIN-CONTAINING"/>
    <property type="match status" value="1"/>
</dbReference>
<dbReference type="InterPro" id="IPR050855">
    <property type="entry name" value="NDM-1-like"/>
</dbReference>
<proteinExistence type="predicted"/>
<dbReference type="EMBL" id="BOMY01000074">
    <property type="protein sequence ID" value="GIF26999.1"/>
    <property type="molecule type" value="Genomic_DNA"/>
</dbReference>
<dbReference type="GO" id="GO:0016787">
    <property type="term" value="F:hydrolase activity"/>
    <property type="evidence" value="ECO:0007669"/>
    <property type="project" value="UniProtKB-KW"/>
</dbReference>